<gene>
    <name evidence="1" type="ORF">LPW39_15875</name>
</gene>
<reference evidence="1 2" key="1">
    <citation type="submission" date="2021-11" db="EMBL/GenBank/DDBJ databases">
        <title>Genome sequence.</title>
        <authorList>
            <person name="Sun Q."/>
        </authorList>
    </citation>
    <scope>NUCLEOTIDE SEQUENCE [LARGE SCALE GENOMIC DNA]</scope>
    <source>
        <strain evidence="1 2">KCTC 12005</strain>
    </source>
</reference>
<proteinExistence type="predicted"/>
<evidence type="ECO:0000313" key="1">
    <source>
        <dbReference type="EMBL" id="MCD2166602.1"/>
    </source>
</evidence>
<comment type="caution">
    <text evidence="1">The sequence shown here is derived from an EMBL/GenBank/DDBJ whole genome shotgun (WGS) entry which is preliminary data.</text>
</comment>
<evidence type="ECO:0000313" key="2">
    <source>
        <dbReference type="Proteomes" id="UP001199260"/>
    </source>
</evidence>
<dbReference type="EMBL" id="JAJNCT010000020">
    <property type="protein sequence ID" value="MCD2166602.1"/>
    <property type="molecule type" value="Genomic_DNA"/>
</dbReference>
<dbReference type="RefSeq" id="WP_230777198.1">
    <property type="nucleotide sequence ID" value="NZ_JAJNCT010000020.1"/>
</dbReference>
<protein>
    <submittedName>
        <fullName evidence="1">Uncharacterized protein</fullName>
    </submittedName>
</protein>
<organism evidence="1 2">
    <name type="scientific">Comamonas koreensis</name>
    <dbReference type="NCBI Taxonomy" id="160825"/>
    <lineage>
        <taxon>Bacteria</taxon>
        <taxon>Pseudomonadati</taxon>
        <taxon>Pseudomonadota</taxon>
        <taxon>Betaproteobacteria</taxon>
        <taxon>Burkholderiales</taxon>
        <taxon>Comamonadaceae</taxon>
        <taxon>Comamonas</taxon>
    </lineage>
</organism>
<sequence>MRSTFAPARTAARRRAQRLRAQCLLAQRLLCAAMVGMGVAAGAQTQPGMPAPPSSSCVARSGAPLAQSWQYVFSYEGGCENGLAQGEGRAQWLPRSDAGAAPIVWQGRFDRGIFLGRPAARAARPLADSQVLLDLGPLADSEGKGGRLWVQAALDGNTPADACAPMALHVLVDIHSPLGSEQVARQWLQAALQHWQRACPGAAQNLVRLMLYQGFELAADADGHLPAPVVRATASLQGRELLFQQYSNNAAAQQQHNAGKPEQQREYSANAQRLQAMVRQYQARRVVDLPTLDKNLASLRGQVVLVGVRPERILSRRLATVRTAHRDGWDSTAAVVEGQEIARWGKDSRLLAVKVQGRSTDVRTQDQVMLQLLGSVRCSEIDCEDYLLMPGGQWAHDKALP</sequence>
<dbReference type="Proteomes" id="UP001199260">
    <property type="component" value="Unassembled WGS sequence"/>
</dbReference>
<dbReference type="AlphaFoldDB" id="A0AAW4XWU2"/>
<accession>A0AAW4XWU2</accession>
<name>A0AAW4XWU2_9BURK</name>
<keyword evidence="2" id="KW-1185">Reference proteome</keyword>